<name>A0A6A5RUJ7_9PLEO</name>
<protein>
    <submittedName>
        <fullName evidence="2">Uncharacterized protein</fullName>
    </submittedName>
</protein>
<accession>A0A6A5RUJ7</accession>
<sequence length="161" mass="18413">MEASMRRGVRACGRYLRKSMRGMRRTRRWKPMRKTRLQRPKQSMPKEISLREYQIYNTLSLHGEIGLSNGRGCVGSGQLQSTACQNPHHTIRSTTAPTTTPSPHHRPDKNKADTVQTSKNYDVGRTRTYAPEGNRFQVCRDNHSATTPIMIIATQINTLIY</sequence>
<dbReference type="GeneID" id="54347515"/>
<dbReference type="EMBL" id="ML978964">
    <property type="protein sequence ID" value="KAF1929976.1"/>
    <property type="molecule type" value="Genomic_DNA"/>
</dbReference>
<evidence type="ECO:0000313" key="2">
    <source>
        <dbReference type="EMBL" id="KAF1929976.1"/>
    </source>
</evidence>
<reference evidence="2" key="1">
    <citation type="journal article" date="2020" name="Stud. Mycol.">
        <title>101 Dothideomycetes genomes: a test case for predicting lifestyles and emergence of pathogens.</title>
        <authorList>
            <person name="Haridas S."/>
            <person name="Albert R."/>
            <person name="Binder M."/>
            <person name="Bloem J."/>
            <person name="Labutti K."/>
            <person name="Salamov A."/>
            <person name="Andreopoulos B."/>
            <person name="Baker S."/>
            <person name="Barry K."/>
            <person name="Bills G."/>
            <person name="Bluhm B."/>
            <person name="Cannon C."/>
            <person name="Castanera R."/>
            <person name="Culley D."/>
            <person name="Daum C."/>
            <person name="Ezra D."/>
            <person name="Gonzalez J."/>
            <person name="Henrissat B."/>
            <person name="Kuo A."/>
            <person name="Liang C."/>
            <person name="Lipzen A."/>
            <person name="Lutzoni F."/>
            <person name="Magnuson J."/>
            <person name="Mondo S."/>
            <person name="Nolan M."/>
            <person name="Ohm R."/>
            <person name="Pangilinan J."/>
            <person name="Park H.-J."/>
            <person name="Ramirez L."/>
            <person name="Alfaro M."/>
            <person name="Sun H."/>
            <person name="Tritt A."/>
            <person name="Yoshinaga Y."/>
            <person name="Zwiers L.-H."/>
            <person name="Turgeon B."/>
            <person name="Goodwin S."/>
            <person name="Spatafora J."/>
            <person name="Crous P."/>
            <person name="Grigoriev I."/>
        </authorList>
    </citation>
    <scope>NUCLEOTIDE SEQUENCE</scope>
    <source>
        <strain evidence="2">CBS 183.55</strain>
    </source>
</reference>
<feature type="compositionally biased region" description="Low complexity" evidence="1">
    <location>
        <begin position="92"/>
        <end position="102"/>
    </location>
</feature>
<feature type="region of interest" description="Disordered" evidence="1">
    <location>
        <begin position="86"/>
        <end position="114"/>
    </location>
</feature>
<dbReference type="AlphaFoldDB" id="A0A6A5RUJ7"/>
<keyword evidence="3" id="KW-1185">Reference proteome</keyword>
<proteinExistence type="predicted"/>
<organism evidence="2 3">
    <name type="scientific">Didymella exigua CBS 183.55</name>
    <dbReference type="NCBI Taxonomy" id="1150837"/>
    <lineage>
        <taxon>Eukaryota</taxon>
        <taxon>Fungi</taxon>
        <taxon>Dikarya</taxon>
        <taxon>Ascomycota</taxon>
        <taxon>Pezizomycotina</taxon>
        <taxon>Dothideomycetes</taxon>
        <taxon>Pleosporomycetidae</taxon>
        <taxon>Pleosporales</taxon>
        <taxon>Pleosporineae</taxon>
        <taxon>Didymellaceae</taxon>
        <taxon>Didymella</taxon>
    </lineage>
</organism>
<dbReference type="RefSeq" id="XP_033450224.1">
    <property type="nucleotide sequence ID" value="XM_033589866.1"/>
</dbReference>
<dbReference type="Proteomes" id="UP000800082">
    <property type="component" value="Unassembled WGS sequence"/>
</dbReference>
<evidence type="ECO:0000256" key="1">
    <source>
        <dbReference type="SAM" id="MobiDB-lite"/>
    </source>
</evidence>
<gene>
    <name evidence="2" type="ORF">M421DRAFT_381972</name>
</gene>
<evidence type="ECO:0000313" key="3">
    <source>
        <dbReference type="Proteomes" id="UP000800082"/>
    </source>
</evidence>